<feature type="compositionally biased region" description="Low complexity" evidence="2">
    <location>
        <begin position="104"/>
        <end position="132"/>
    </location>
</feature>
<sequence length="299" mass="31796">MRHLTLFYWAISALLFSLGADASPAVKAPLRRRGQCRASTSLLSTTVAATSTSSLETPTFTETSISTTTTTELETSSETSTTSSVTTLPADIATTTSVAPDIPPTSTTSAAASEATSSSSTTESPATTSTAAPTPPPDTNVLKNGGFENAGAWVIASPVSAPRYSYVLDDASQSHSGRVSASLNWAPRVPMDESVTFWFKQPINLVPNQQYAFSAWTKVSSLIPSCHVIYVIQSDDGSTQYKVLANFYQFTTTWAEKTATWTNRVVTTAVFSVIADCGAPTTFKEGFSISFDDFSLKPI</sequence>
<feature type="chain" id="PRO_5041926710" description="CBM-cenC domain-containing protein" evidence="3">
    <location>
        <begin position="23"/>
        <end position="299"/>
    </location>
</feature>
<evidence type="ECO:0000259" key="4">
    <source>
        <dbReference type="Pfam" id="PF02018"/>
    </source>
</evidence>
<dbReference type="GO" id="GO:0016798">
    <property type="term" value="F:hydrolase activity, acting on glycosyl bonds"/>
    <property type="evidence" value="ECO:0007669"/>
    <property type="project" value="InterPro"/>
</dbReference>
<name>A0AAD4EX69_9PEZI</name>
<gene>
    <name evidence="5" type="ORF">NEMBOFW57_006779</name>
</gene>
<dbReference type="Proteomes" id="UP001197093">
    <property type="component" value="Unassembled WGS sequence"/>
</dbReference>
<organism evidence="5 6">
    <name type="scientific">Staphylotrichum longicolle</name>
    <dbReference type="NCBI Taxonomy" id="669026"/>
    <lineage>
        <taxon>Eukaryota</taxon>
        <taxon>Fungi</taxon>
        <taxon>Dikarya</taxon>
        <taxon>Ascomycota</taxon>
        <taxon>Pezizomycotina</taxon>
        <taxon>Sordariomycetes</taxon>
        <taxon>Sordariomycetidae</taxon>
        <taxon>Sordariales</taxon>
        <taxon>Chaetomiaceae</taxon>
        <taxon>Staphylotrichum</taxon>
    </lineage>
</organism>
<dbReference type="AlphaFoldDB" id="A0AAD4EX69"/>
<keyword evidence="1" id="KW-0378">Hydrolase</keyword>
<evidence type="ECO:0000313" key="5">
    <source>
        <dbReference type="EMBL" id="KAG7287272.1"/>
    </source>
</evidence>
<dbReference type="EMBL" id="JAHCVI010000003">
    <property type="protein sequence ID" value="KAG7287272.1"/>
    <property type="molecule type" value="Genomic_DNA"/>
</dbReference>
<dbReference type="InterPro" id="IPR008979">
    <property type="entry name" value="Galactose-bd-like_sf"/>
</dbReference>
<comment type="caution">
    <text evidence="5">The sequence shown here is derived from an EMBL/GenBank/DDBJ whole genome shotgun (WGS) entry which is preliminary data.</text>
</comment>
<feature type="signal peptide" evidence="3">
    <location>
        <begin position="1"/>
        <end position="22"/>
    </location>
</feature>
<evidence type="ECO:0000256" key="1">
    <source>
        <dbReference type="ARBA" id="ARBA00022801"/>
    </source>
</evidence>
<dbReference type="Gene3D" id="2.60.120.260">
    <property type="entry name" value="Galactose-binding domain-like"/>
    <property type="match status" value="1"/>
</dbReference>
<dbReference type="Pfam" id="PF02018">
    <property type="entry name" value="CBM_4_9"/>
    <property type="match status" value="1"/>
</dbReference>
<evidence type="ECO:0000256" key="3">
    <source>
        <dbReference type="SAM" id="SignalP"/>
    </source>
</evidence>
<protein>
    <recommendedName>
        <fullName evidence="4">CBM-cenC domain-containing protein</fullName>
    </recommendedName>
</protein>
<reference evidence="5" key="1">
    <citation type="submission" date="2023-02" db="EMBL/GenBank/DDBJ databases">
        <authorList>
            <person name="Palmer J.M."/>
        </authorList>
    </citation>
    <scope>NUCLEOTIDE SEQUENCE</scope>
    <source>
        <strain evidence="5">FW57</strain>
    </source>
</reference>
<evidence type="ECO:0000313" key="6">
    <source>
        <dbReference type="Proteomes" id="UP001197093"/>
    </source>
</evidence>
<dbReference type="InterPro" id="IPR003305">
    <property type="entry name" value="CenC_carb-bd"/>
</dbReference>
<keyword evidence="3" id="KW-0732">Signal</keyword>
<keyword evidence="6" id="KW-1185">Reference proteome</keyword>
<feature type="region of interest" description="Disordered" evidence="2">
    <location>
        <begin position="51"/>
        <end position="144"/>
    </location>
</feature>
<feature type="domain" description="CBM-cenC" evidence="4">
    <location>
        <begin position="140"/>
        <end position="264"/>
    </location>
</feature>
<accession>A0AAD4EX69</accession>
<feature type="compositionally biased region" description="Low complexity" evidence="2">
    <location>
        <begin position="51"/>
        <end position="87"/>
    </location>
</feature>
<dbReference type="SUPFAM" id="SSF49785">
    <property type="entry name" value="Galactose-binding domain-like"/>
    <property type="match status" value="1"/>
</dbReference>
<evidence type="ECO:0000256" key="2">
    <source>
        <dbReference type="SAM" id="MobiDB-lite"/>
    </source>
</evidence>
<proteinExistence type="predicted"/>